<keyword evidence="14" id="KW-1185">Reference proteome</keyword>
<dbReference type="GO" id="GO:0033202">
    <property type="term" value="C:DNA helicase complex"/>
    <property type="evidence" value="ECO:0007669"/>
    <property type="project" value="TreeGrafter"/>
</dbReference>
<dbReference type="CDD" id="cd17932">
    <property type="entry name" value="DEXQc_UvrD"/>
    <property type="match status" value="1"/>
</dbReference>
<feature type="domain" description="UvrD-like helicase C-terminal" evidence="12">
    <location>
        <begin position="287"/>
        <end position="529"/>
    </location>
</feature>
<dbReference type="Gene3D" id="1.10.10.160">
    <property type="match status" value="1"/>
</dbReference>
<dbReference type="InterPro" id="IPR027417">
    <property type="entry name" value="P-loop_NTPase"/>
</dbReference>
<dbReference type="GO" id="GO:0043138">
    <property type="term" value="F:3'-5' DNA helicase activity"/>
    <property type="evidence" value="ECO:0007669"/>
    <property type="project" value="UniProtKB-EC"/>
</dbReference>
<sequence>MSGVGLLDGLDDAQREAVVELRGPVRILAGAGTGKTRTITHRIAHGVATGTYAPNRVLALTFTSRAAAELRARLRALGAPGVAARTFHAAALSQLNYFWPNTIGGATPGLVDNKARLLGHAAERLKLKLDTATLRDTAAAIEWRKVSGVAIDAMGRSGRAVPEGLTLEQLQELMRGYETLKDERRQMDFEDVIVACTGMILQEASVAFQVREQFRFFVVDEYQDVSPIQQALLEAWLGERRDLCVVGDASQTIYSFTGARSDYLLGFGQRFPDAQQIRLETNYRSTPQISEAANALMHGRPGALSLHPPVGAPAGPTPILRSFSSDRAEATAIATRIASLLELGEQPESIAVLYRVHAQSAELEAALGDAGVPYTVHGASRFFERAEVKQAMMSIRAAAVAGTEEPLFKVVSDVLRSLGWTVQAPEAPGAARDRWESWNTILDLVDRAAEGTTVAEFAAELAHRQSTQHEPTLRAVTLGTIHSVKGLEWDRVFVVGVAEGLLPISYATGFDAVDEERRLLYVAITRARRALALSWARTSSQRRQREASRFLAELGTRIEGATSPERVPGSRRRA</sequence>
<organism evidence="13 14">
    <name type="scientific">Mycetocola reblochoni REB411</name>
    <dbReference type="NCBI Taxonomy" id="1255698"/>
    <lineage>
        <taxon>Bacteria</taxon>
        <taxon>Bacillati</taxon>
        <taxon>Actinomycetota</taxon>
        <taxon>Actinomycetes</taxon>
        <taxon>Micrococcales</taxon>
        <taxon>Microbacteriaceae</taxon>
        <taxon>Mycetocola</taxon>
    </lineage>
</organism>
<dbReference type="GO" id="GO:0000725">
    <property type="term" value="P:recombinational repair"/>
    <property type="evidence" value="ECO:0007669"/>
    <property type="project" value="TreeGrafter"/>
</dbReference>
<accession>A0A1R4J982</accession>
<dbReference type="Gene3D" id="1.10.486.10">
    <property type="entry name" value="PCRA, domain 4"/>
    <property type="match status" value="1"/>
</dbReference>
<comment type="similarity">
    <text evidence="1">Belongs to the helicase family. UvrD subfamily.</text>
</comment>
<dbReference type="Gene3D" id="3.40.50.300">
    <property type="entry name" value="P-loop containing nucleotide triphosphate hydrolases"/>
    <property type="match status" value="3"/>
</dbReference>
<comment type="catalytic activity">
    <reaction evidence="7">
        <text>Couples ATP hydrolysis with the unwinding of duplex DNA by translocating in the 3'-5' direction.</text>
        <dbReference type="EC" id="5.6.2.4"/>
    </reaction>
</comment>
<evidence type="ECO:0000313" key="14">
    <source>
        <dbReference type="Proteomes" id="UP000196778"/>
    </source>
</evidence>
<comment type="catalytic activity">
    <reaction evidence="9">
        <text>ATP + H2O = ADP + phosphate + H(+)</text>
        <dbReference type="Rhea" id="RHEA:13065"/>
        <dbReference type="ChEBI" id="CHEBI:15377"/>
        <dbReference type="ChEBI" id="CHEBI:15378"/>
        <dbReference type="ChEBI" id="CHEBI:30616"/>
        <dbReference type="ChEBI" id="CHEBI:43474"/>
        <dbReference type="ChEBI" id="CHEBI:456216"/>
        <dbReference type="EC" id="5.6.2.4"/>
    </reaction>
</comment>
<evidence type="ECO:0000256" key="1">
    <source>
        <dbReference type="ARBA" id="ARBA00009922"/>
    </source>
</evidence>
<evidence type="ECO:0000256" key="9">
    <source>
        <dbReference type="ARBA" id="ARBA00048988"/>
    </source>
</evidence>
<dbReference type="GO" id="GO:0005524">
    <property type="term" value="F:ATP binding"/>
    <property type="evidence" value="ECO:0007669"/>
    <property type="project" value="UniProtKB-UniRule"/>
</dbReference>
<dbReference type="OrthoDB" id="9806690at2"/>
<dbReference type="SUPFAM" id="SSF52540">
    <property type="entry name" value="P-loop containing nucleoside triphosphate hydrolases"/>
    <property type="match status" value="1"/>
</dbReference>
<dbReference type="PROSITE" id="PS51198">
    <property type="entry name" value="UVRD_HELICASE_ATP_BIND"/>
    <property type="match status" value="1"/>
</dbReference>
<dbReference type="PANTHER" id="PTHR11070:SF69">
    <property type="entry name" value="ATP-DEPENDENT DNA HELICASE UVRD2"/>
    <property type="match status" value="1"/>
</dbReference>
<dbReference type="Pfam" id="PF13361">
    <property type="entry name" value="UvrD_C"/>
    <property type="match status" value="2"/>
</dbReference>
<evidence type="ECO:0000256" key="8">
    <source>
        <dbReference type="ARBA" id="ARBA00034808"/>
    </source>
</evidence>
<evidence type="ECO:0000256" key="10">
    <source>
        <dbReference type="PROSITE-ProRule" id="PRU00560"/>
    </source>
</evidence>
<evidence type="ECO:0000256" key="2">
    <source>
        <dbReference type="ARBA" id="ARBA00022741"/>
    </source>
</evidence>
<keyword evidence="3 10" id="KW-0378">Hydrolase</keyword>
<dbReference type="EMBL" id="FUKR01000036">
    <property type="protein sequence ID" value="SJN28474.1"/>
    <property type="molecule type" value="Genomic_DNA"/>
</dbReference>
<evidence type="ECO:0000256" key="7">
    <source>
        <dbReference type="ARBA" id="ARBA00034617"/>
    </source>
</evidence>
<evidence type="ECO:0000259" key="11">
    <source>
        <dbReference type="PROSITE" id="PS51198"/>
    </source>
</evidence>
<dbReference type="RefSeq" id="WP_087136793.1">
    <property type="nucleotide sequence ID" value="NZ_FUKR01000036.1"/>
</dbReference>
<evidence type="ECO:0000256" key="5">
    <source>
        <dbReference type="ARBA" id="ARBA00022840"/>
    </source>
</evidence>
<protein>
    <recommendedName>
        <fullName evidence="8">DNA 3'-5' helicase</fullName>
        <ecNumber evidence="8">5.6.2.4</ecNumber>
    </recommendedName>
</protein>
<keyword evidence="4 10" id="KW-0347">Helicase</keyword>
<dbReference type="GO" id="GO:0016887">
    <property type="term" value="F:ATP hydrolysis activity"/>
    <property type="evidence" value="ECO:0007669"/>
    <property type="project" value="RHEA"/>
</dbReference>
<evidence type="ECO:0000256" key="6">
    <source>
        <dbReference type="ARBA" id="ARBA00023235"/>
    </source>
</evidence>
<evidence type="ECO:0000259" key="12">
    <source>
        <dbReference type="PROSITE" id="PS51217"/>
    </source>
</evidence>
<name>A0A1R4J982_9MICO</name>
<reference evidence="14" key="1">
    <citation type="submission" date="2017-02" db="EMBL/GenBank/DDBJ databases">
        <authorList>
            <person name="Dridi B."/>
        </authorList>
    </citation>
    <scope>NUCLEOTIDE SEQUENCE [LARGE SCALE GENOMIC DNA]</scope>
    <source>
        <strain evidence="14">EB411</strain>
    </source>
</reference>
<dbReference type="InterPro" id="IPR000212">
    <property type="entry name" value="DNA_helicase_UvrD/REP"/>
</dbReference>
<dbReference type="EC" id="5.6.2.4" evidence="8"/>
<dbReference type="InterPro" id="IPR013986">
    <property type="entry name" value="DExx_box_DNA_helicase_dom_sf"/>
</dbReference>
<dbReference type="AlphaFoldDB" id="A0A1R4J982"/>
<evidence type="ECO:0000256" key="3">
    <source>
        <dbReference type="ARBA" id="ARBA00022801"/>
    </source>
</evidence>
<feature type="domain" description="UvrD-like helicase ATP-binding" evidence="11">
    <location>
        <begin position="8"/>
        <end position="286"/>
    </location>
</feature>
<keyword evidence="5 10" id="KW-0067">ATP-binding</keyword>
<dbReference type="Pfam" id="PF00580">
    <property type="entry name" value="UvrD-helicase"/>
    <property type="match status" value="1"/>
</dbReference>
<dbReference type="InterPro" id="IPR014017">
    <property type="entry name" value="DNA_helicase_UvrD-like_C"/>
</dbReference>
<gene>
    <name evidence="13" type="ORF">FM119_06055</name>
</gene>
<evidence type="ECO:0000313" key="13">
    <source>
        <dbReference type="EMBL" id="SJN28474.1"/>
    </source>
</evidence>
<proteinExistence type="inferred from homology"/>
<evidence type="ECO:0000256" key="4">
    <source>
        <dbReference type="ARBA" id="ARBA00022806"/>
    </source>
</evidence>
<dbReference type="InterPro" id="IPR014016">
    <property type="entry name" value="UvrD-like_ATP-bd"/>
</dbReference>
<feature type="binding site" evidence="10">
    <location>
        <begin position="29"/>
        <end position="36"/>
    </location>
    <ligand>
        <name>ATP</name>
        <dbReference type="ChEBI" id="CHEBI:30616"/>
    </ligand>
</feature>
<keyword evidence="6" id="KW-0413">Isomerase</keyword>
<dbReference type="GO" id="GO:0005829">
    <property type="term" value="C:cytosol"/>
    <property type="evidence" value="ECO:0007669"/>
    <property type="project" value="TreeGrafter"/>
</dbReference>
<dbReference type="PANTHER" id="PTHR11070">
    <property type="entry name" value="UVRD / RECB / PCRA DNA HELICASE FAMILY MEMBER"/>
    <property type="match status" value="1"/>
</dbReference>
<dbReference type="GO" id="GO:0003677">
    <property type="term" value="F:DNA binding"/>
    <property type="evidence" value="ECO:0007669"/>
    <property type="project" value="InterPro"/>
</dbReference>
<dbReference type="PROSITE" id="PS51217">
    <property type="entry name" value="UVRD_HELICASE_CTER"/>
    <property type="match status" value="1"/>
</dbReference>
<dbReference type="Proteomes" id="UP000196778">
    <property type="component" value="Unassembled WGS sequence"/>
</dbReference>
<keyword evidence="2 10" id="KW-0547">Nucleotide-binding</keyword>